<dbReference type="InterPro" id="IPR036388">
    <property type="entry name" value="WH-like_DNA-bd_sf"/>
</dbReference>
<evidence type="ECO:0000313" key="6">
    <source>
        <dbReference type="Proteomes" id="UP000181790"/>
    </source>
</evidence>
<evidence type="ECO:0000259" key="4">
    <source>
        <dbReference type="PROSITE" id="PS50987"/>
    </source>
</evidence>
<organism evidence="5 6">
    <name type="scientific">Arsenicibacter rosenii</name>
    <dbReference type="NCBI Taxonomy" id="1750698"/>
    <lineage>
        <taxon>Bacteria</taxon>
        <taxon>Pseudomonadati</taxon>
        <taxon>Bacteroidota</taxon>
        <taxon>Cytophagia</taxon>
        <taxon>Cytophagales</taxon>
        <taxon>Spirosomataceae</taxon>
        <taxon>Arsenicibacter</taxon>
    </lineage>
</organism>
<dbReference type="PRINTS" id="PR00778">
    <property type="entry name" value="HTHARSR"/>
</dbReference>
<keyword evidence="6" id="KW-1185">Reference proteome</keyword>
<reference evidence="5 6" key="1">
    <citation type="submission" date="2016-10" db="EMBL/GenBank/DDBJ databases">
        <title>Arsenicibacter rosenii gen. nov., sp. nov., an efficient arsenic-methylating bacterium isolated from an arsenic-contaminated paddy soil.</title>
        <authorList>
            <person name="Huang K."/>
        </authorList>
    </citation>
    <scope>NUCLEOTIDE SEQUENCE [LARGE SCALE GENOMIC DNA]</scope>
    <source>
        <strain evidence="5 6">SM-1</strain>
    </source>
</reference>
<accession>A0A1S2V9L1</accession>
<dbReference type="Gene3D" id="1.10.10.10">
    <property type="entry name" value="Winged helix-like DNA-binding domain superfamily/Winged helix DNA-binding domain"/>
    <property type="match status" value="1"/>
</dbReference>
<comment type="caution">
    <text evidence="5">The sequence shown here is derived from an EMBL/GenBank/DDBJ whole genome shotgun (WGS) entry which is preliminary data.</text>
</comment>
<name>A0A1S2V9L1_9BACT</name>
<dbReference type="InterPro" id="IPR036390">
    <property type="entry name" value="WH_DNA-bd_sf"/>
</dbReference>
<feature type="domain" description="HTH arsR-type" evidence="4">
    <location>
        <begin position="4"/>
        <end position="95"/>
    </location>
</feature>
<dbReference type="Pfam" id="PF01022">
    <property type="entry name" value="HTH_5"/>
    <property type="match status" value="1"/>
</dbReference>
<evidence type="ECO:0000256" key="2">
    <source>
        <dbReference type="ARBA" id="ARBA00023125"/>
    </source>
</evidence>
<dbReference type="RefSeq" id="WP_071506945.1">
    <property type="nucleotide sequence ID" value="NZ_MORL01000228.1"/>
</dbReference>
<dbReference type="CDD" id="cd00090">
    <property type="entry name" value="HTH_ARSR"/>
    <property type="match status" value="1"/>
</dbReference>
<dbReference type="InterPro" id="IPR051081">
    <property type="entry name" value="HTH_MetalResp_TranReg"/>
</dbReference>
<dbReference type="NCBIfam" id="NF033788">
    <property type="entry name" value="HTH_metalloreg"/>
    <property type="match status" value="1"/>
</dbReference>
<keyword evidence="3" id="KW-0804">Transcription</keyword>
<dbReference type="Proteomes" id="UP000181790">
    <property type="component" value="Unassembled WGS sequence"/>
</dbReference>
<keyword evidence="1" id="KW-0805">Transcription regulation</keyword>
<evidence type="ECO:0000256" key="3">
    <source>
        <dbReference type="ARBA" id="ARBA00023163"/>
    </source>
</evidence>
<dbReference type="SUPFAM" id="SSF46785">
    <property type="entry name" value="Winged helix' DNA-binding domain"/>
    <property type="match status" value="1"/>
</dbReference>
<dbReference type="SMART" id="SM00418">
    <property type="entry name" value="HTH_ARSR"/>
    <property type="match status" value="1"/>
</dbReference>
<keyword evidence="2" id="KW-0238">DNA-binding</keyword>
<evidence type="ECO:0000313" key="5">
    <source>
        <dbReference type="EMBL" id="OIN55427.1"/>
    </source>
</evidence>
<dbReference type="GO" id="GO:0003700">
    <property type="term" value="F:DNA-binding transcription factor activity"/>
    <property type="evidence" value="ECO:0007669"/>
    <property type="project" value="InterPro"/>
</dbReference>
<dbReference type="AlphaFoldDB" id="A0A1S2V9L1"/>
<dbReference type="OrthoDB" id="9802016at2"/>
<dbReference type="InterPro" id="IPR011991">
    <property type="entry name" value="ArsR-like_HTH"/>
</dbReference>
<dbReference type="EMBL" id="MORL01000228">
    <property type="protein sequence ID" value="OIN55427.1"/>
    <property type="molecule type" value="Genomic_DNA"/>
</dbReference>
<gene>
    <name evidence="5" type="ORF">BLX24_30955</name>
</gene>
<dbReference type="InterPro" id="IPR001845">
    <property type="entry name" value="HTH_ArsR_DNA-bd_dom"/>
</dbReference>
<dbReference type="PANTHER" id="PTHR33154:SF33">
    <property type="entry name" value="TRANSCRIPTIONAL REPRESSOR SDPR"/>
    <property type="match status" value="1"/>
</dbReference>
<dbReference type="GO" id="GO:0003677">
    <property type="term" value="F:DNA binding"/>
    <property type="evidence" value="ECO:0007669"/>
    <property type="project" value="UniProtKB-KW"/>
</dbReference>
<sequence>MISNQKQPIERTAHVLKSLAHPIRMQIIMLLRGGERELSVTAIQEKLSVSQSLASHHLSLLRTKGVLNVRTNGTERYYSLKDLRFAQSIATLFEK</sequence>
<dbReference type="PANTHER" id="PTHR33154">
    <property type="entry name" value="TRANSCRIPTIONAL REGULATOR, ARSR FAMILY"/>
    <property type="match status" value="1"/>
</dbReference>
<proteinExistence type="predicted"/>
<dbReference type="PROSITE" id="PS50987">
    <property type="entry name" value="HTH_ARSR_2"/>
    <property type="match status" value="1"/>
</dbReference>
<evidence type="ECO:0000256" key="1">
    <source>
        <dbReference type="ARBA" id="ARBA00023015"/>
    </source>
</evidence>
<protein>
    <recommendedName>
        <fullName evidence="4">HTH arsR-type domain-containing protein</fullName>
    </recommendedName>
</protein>